<reference evidence="3 4" key="1">
    <citation type="submission" date="2021-02" db="EMBL/GenBank/DDBJ databases">
        <title>De Novo genome assembly of isolated myxobacteria.</title>
        <authorList>
            <person name="Stevens D.C."/>
        </authorList>
    </citation>
    <scope>NUCLEOTIDE SEQUENCE [LARGE SCALE GENOMIC DNA]</scope>
    <source>
        <strain evidence="4">SCPEA02</strain>
    </source>
</reference>
<organism evidence="3 4">
    <name type="scientific">Pyxidicoccus parkwayensis</name>
    <dbReference type="NCBI Taxonomy" id="2813578"/>
    <lineage>
        <taxon>Bacteria</taxon>
        <taxon>Pseudomonadati</taxon>
        <taxon>Myxococcota</taxon>
        <taxon>Myxococcia</taxon>
        <taxon>Myxococcales</taxon>
        <taxon>Cystobacterineae</taxon>
        <taxon>Myxococcaceae</taxon>
        <taxon>Pyxidicoccus</taxon>
    </lineage>
</organism>
<evidence type="ECO:0000313" key="3">
    <source>
        <dbReference type="EMBL" id="QSQ19411.1"/>
    </source>
</evidence>
<gene>
    <name evidence="3" type="ORF">JY651_29285</name>
</gene>
<evidence type="ECO:0000256" key="1">
    <source>
        <dbReference type="SAM" id="Coils"/>
    </source>
</evidence>
<name>A0ABX7NPT2_9BACT</name>
<feature type="coiled-coil region" evidence="1">
    <location>
        <begin position="612"/>
        <end position="639"/>
    </location>
</feature>
<sequence length="813" mass="90600">MNASLRALALAAALLGTAPASASEPGPAPRPSARELAQQLGAVEQGLRGAEENLRFVETQYTQRTEPSEDVSRERRFSDGEIQYLLGDWPAASVLFYDLVSEPRFKSHPRYTDALFYLADSLLQQKNYIGARLYLREMLSLPITAARYRDALSRFLVVAGRLNHYEGVDAFVEKARALSGGQLPPEMAYVYAKWLFRRTDLPPEERLARARAAFIPLAQSPDGAFRLQAAYHLGVLSVQAGDYPGAIQQFQQLAVAPAATPAAQVQALPAGVRRPGGDAFTAPEVDAQRVRELALMSLGRLQYETGRYDEALDTYSRVPRDSQSFPDSLYEVAWVHVKMGHHQLAKNAIDILLMVAPDSQLAPEARLLHGNLLQKLHQYAQSIETYEHVISTFSPVRDTMDNLLRVDRDPVVYFDRLLARTEASPDVSTLLPPLALRYATTEREVTDAIRMVGDIDSGRKGAGEAQDLAKRILQALDTRGLETFPELQEGYTRADAVDSALIHAEASLVRVEGAALEDVLTPAEREQLAGLRREREALGTRFGKLPTTIQELEERRQRMQARVDSVDREAFRLGYELRSLEAVAASIRKWVDDTRLERKSNPDEEREFLVQLQAETQTVTDLQAELDAARARLADERNAAATALAGEQTIRSGYAEALSREHALLDTAQGRLSPDVASTLVKAHEVRAKTEAMRARVATAREVLRGRVEARGRLIREKVVAEQELLNRYDAEVAEVTGNARNIVGRIAYESFRRVRQQFYDLVLKADVGVVDVSFTEKQDRTTEIQKLSAQKDKALHELDAEFRDVLVEEGGK</sequence>
<dbReference type="Pfam" id="PF13174">
    <property type="entry name" value="TPR_6"/>
    <property type="match status" value="1"/>
</dbReference>
<dbReference type="RefSeq" id="WP_206720995.1">
    <property type="nucleotide sequence ID" value="NZ_CP071090.1"/>
</dbReference>
<proteinExistence type="predicted"/>
<dbReference type="InterPro" id="IPR011990">
    <property type="entry name" value="TPR-like_helical_dom_sf"/>
</dbReference>
<keyword evidence="4" id="KW-1185">Reference proteome</keyword>
<accession>A0ABX7NPT2</accession>
<keyword evidence="2" id="KW-0732">Signal</keyword>
<dbReference type="EMBL" id="CP071090">
    <property type="protein sequence ID" value="QSQ19411.1"/>
    <property type="molecule type" value="Genomic_DNA"/>
</dbReference>
<dbReference type="Gene3D" id="1.25.40.10">
    <property type="entry name" value="Tetratricopeptide repeat domain"/>
    <property type="match status" value="3"/>
</dbReference>
<evidence type="ECO:0000256" key="2">
    <source>
        <dbReference type="SAM" id="SignalP"/>
    </source>
</evidence>
<evidence type="ECO:0000313" key="4">
    <source>
        <dbReference type="Proteomes" id="UP000662747"/>
    </source>
</evidence>
<dbReference type="InterPro" id="IPR019734">
    <property type="entry name" value="TPR_rpt"/>
</dbReference>
<dbReference type="Proteomes" id="UP000662747">
    <property type="component" value="Chromosome"/>
</dbReference>
<dbReference type="SUPFAM" id="SSF48452">
    <property type="entry name" value="TPR-like"/>
    <property type="match status" value="2"/>
</dbReference>
<feature type="signal peptide" evidence="2">
    <location>
        <begin position="1"/>
        <end position="22"/>
    </location>
</feature>
<feature type="chain" id="PRO_5045659155" evidence="2">
    <location>
        <begin position="23"/>
        <end position="813"/>
    </location>
</feature>
<keyword evidence="1" id="KW-0175">Coiled coil</keyword>
<protein>
    <submittedName>
        <fullName evidence="3">Tetratricopeptide repeat protein</fullName>
    </submittedName>
</protein>